<evidence type="ECO:0000256" key="5">
    <source>
        <dbReference type="ARBA" id="ARBA00022845"/>
    </source>
</evidence>
<keyword evidence="4 10" id="KW-0699">rRNA-binding</keyword>
<dbReference type="PROSITE" id="PS01199">
    <property type="entry name" value="RIBOSOMAL_L1"/>
    <property type="match status" value="1"/>
</dbReference>
<keyword evidence="5 10" id="KW-0810">Translation regulation</keyword>
<proteinExistence type="inferred from homology"/>
<dbReference type="InterPro" id="IPR005878">
    <property type="entry name" value="Ribosom_uL1_bac-type"/>
</dbReference>
<evidence type="ECO:0000256" key="8">
    <source>
        <dbReference type="ARBA" id="ARBA00023274"/>
    </source>
</evidence>
<dbReference type="PANTHER" id="PTHR36427">
    <property type="entry name" value="54S RIBOSOMAL PROTEIN L1, MITOCHONDRIAL"/>
    <property type="match status" value="1"/>
</dbReference>
<dbReference type="FunFam" id="3.40.50.790:FF:000001">
    <property type="entry name" value="50S ribosomal protein L1"/>
    <property type="match status" value="1"/>
</dbReference>
<dbReference type="InterPro" id="IPR028364">
    <property type="entry name" value="Ribosomal_uL1/biogenesis"/>
</dbReference>
<evidence type="ECO:0000256" key="2">
    <source>
        <dbReference type="ARBA" id="ARBA00022491"/>
    </source>
</evidence>
<keyword evidence="2 10" id="KW-0678">Repressor</keyword>
<organism evidence="12 13">
    <name type="scientific">Christiangramia lutea</name>
    <dbReference type="NCBI Taxonomy" id="1607951"/>
    <lineage>
        <taxon>Bacteria</taxon>
        <taxon>Pseudomonadati</taxon>
        <taxon>Bacteroidota</taxon>
        <taxon>Flavobacteriia</taxon>
        <taxon>Flavobacteriales</taxon>
        <taxon>Flavobacteriaceae</taxon>
        <taxon>Christiangramia</taxon>
    </lineage>
</organism>
<dbReference type="SUPFAM" id="SSF56808">
    <property type="entry name" value="Ribosomal protein L1"/>
    <property type="match status" value="1"/>
</dbReference>
<reference evidence="12" key="1">
    <citation type="submission" date="2022-03" db="EMBL/GenBank/DDBJ databases">
        <title>Gramella crocea sp. nov., isolated from activated sludge of a seafood processing plant.</title>
        <authorList>
            <person name="Zhang X."/>
        </authorList>
    </citation>
    <scope>NUCLEOTIDE SEQUENCE</scope>
    <source>
        <strain evidence="12">YJ019</strain>
    </source>
</reference>
<dbReference type="GO" id="GO:0015934">
    <property type="term" value="C:large ribosomal subunit"/>
    <property type="evidence" value="ECO:0007669"/>
    <property type="project" value="InterPro"/>
</dbReference>
<name>A0A9X2ABK9_9FLAO</name>
<dbReference type="Gene3D" id="3.30.190.20">
    <property type="match status" value="1"/>
</dbReference>
<dbReference type="PIRSF" id="PIRSF002155">
    <property type="entry name" value="Ribosomal_L1"/>
    <property type="match status" value="1"/>
</dbReference>
<evidence type="ECO:0000256" key="4">
    <source>
        <dbReference type="ARBA" id="ARBA00022730"/>
    </source>
</evidence>
<evidence type="ECO:0000256" key="6">
    <source>
        <dbReference type="ARBA" id="ARBA00022884"/>
    </source>
</evidence>
<dbReference type="RefSeq" id="WP_240713641.1">
    <property type="nucleotide sequence ID" value="NZ_JAKVTV010000003.1"/>
</dbReference>
<evidence type="ECO:0000256" key="9">
    <source>
        <dbReference type="ARBA" id="ARBA00035241"/>
    </source>
</evidence>
<evidence type="ECO:0000256" key="11">
    <source>
        <dbReference type="RuleBase" id="RU000659"/>
    </source>
</evidence>
<dbReference type="InterPro" id="IPR023673">
    <property type="entry name" value="Ribosomal_uL1_CS"/>
</dbReference>
<evidence type="ECO:0000256" key="3">
    <source>
        <dbReference type="ARBA" id="ARBA00022555"/>
    </source>
</evidence>
<dbReference type="Gene3D" id="3.40.50.790">
    <property type="match status" value="1"/>
</dbReference>
<dbReference type="InterPro" id="IPR016095">
    <property type="entry name" value="Ribosomal_uL1_3-a/b-sand"/>
</dbReference>
<dbReference type="EMBL" id="JAKVTV010000003">
    <property type="protein sequence ID" value="MCH4823467.1"/>
    <property type="molecule type" value="Genomic_DNA"/>
</dbReference>
<dbReference type="InterPro" id="IPR023674">
    <property type="entry name" value="Ribosomal_uL1-like"/>
</dbReference>
<evidence type="ECO:0000313" key="12">
    <source>
        <dbReference type="EMBL" id="MCH4823467.1"/>
    </source>
</evidence>
<dbReference type="Proteomes" id="UP001139226">
    <property type="component" value="Unassembled WGS sequence"/>
</dbReference>
<accession>A0A9X2ABK9</accession>
<comment type="function">
    <text evidence="10">Protein L1 is also a translational repressor protein, it controls the translation of the L11 operon by binding to its mRNA.</text>
</comment>
<comment type="similarity">
    <text evidence="1 10 11">Belongs to the universal ribosomal protein uL1 family.</text>
</comment>
<dbReference type="NCBIfam" id="TIGR01169">
    <property type="entry name" value="rplA_bact"/>
    <property type="match status" value="1"/>
</dbReference>
<evidence type="ECO:0000256" key="7">
    <source>
        <dbReference type="ARBA" id="ARBA00022980"/>
    </source>
</evidence>
<dbReference type="AlphaFoldDB" id="A0A9X2ABK9"/>
<keyword evidence="13" id="KW-1185">Reference proteome</keyword>
<keyword evidence="6 10" id="KW-0694">RNA-binding</keyword>
<comment type="caution">
    <text evidence="12">The sequence shown here is derived from an EMBL/GenBank/DDBJ whole genome shotgun (WGS) entry which is preliminary data.</text>
</comment>
<dbReference type="Pfam" id="PF00687">
    <property type="entry name" value="Ribosomal_L1"/>
    <property type="match status" value="1"/>
</dbReference>
<dbReference type="PANTHER" id="PTHR36427:SF3">
    <property type="entry name" value="LARGE RIBOSOMAL SUBUNIT PROTEIN UL1M"/>
    <property type="match status" value="1"/>
</dbReference>
<dbReference type="GO" id="GO:0006417">
    <property type="term" value="P:regulation of translation"/>
    <property type="evidence" value="ECO:0007669"/>
    <property type="project" value="UniProtKB-KW"/>
</dbReference>
<dbReference type="HAMAP" id="MF_01318_B">
    <property type="entry name" value="Ribosomal_uL1_B"/>
    <property type="match status" value="1"/>
</dbReference>
<protein>
    <recommendedName>
        <fullName evidence="9 10">Large ribosomal subunit protein uL1</fullName>
    </recommendedName>
</protein>
<comment type="subunit">
    <text evidence="10">Part of the 50S ribosomal subunit.</text>
</comment>
<dbReference type="GO" id="GO:0000049">
    <property type="term" value="F:tRNA binding"/>
    <property type="evidence" value="ECO:0007669"/>
    <property type="project" value="UniProtKB-KW"/>
</dbReference>
<keyword evidence="8 10" id="KW-0687">Ribonucleoprotein</keyword>
<dbReference type="GO" id="GO:0003735">
    <property type="term" value="F:structural constituent of ribosome"/>
    <property type="evidence" value="ECO:0007669"/>
    <property type="project" value="InterPro"/>
</dbReference>
<dbReference type="GO" id="GO:0019843">
    <property type="term" value="F:rRNA binding"/>
    <property type="evidence" value="ECO:0007669"/>
    <property type="project" value="UniProtKB-UniRule"/>
</dbReference>
<comment type="function">
    <text evidence="10">Binds directly to 23S rRNA. The L1 stalk is quite mobile in the ribosome, and is involved in E site tRNA release.</text>
</comment>
<keyword evidence="3 10" id="KW-0820">tRNA-binding</keyword>
<evidence type="ECO:0000256" key="10">
    <source>
        <dbReference type="HAMAP-Rule" id="MF_01318"/>
    </source>
</evidence>
<sequence>MAKLTKKQKEAQSKIESGKTYTVAEASALIKEVSNENFDASVDLAVRLNVDPRKANQMVRGVVTLPHGTGKDVKVLALVTPDKEEEAKEAGADYVGLDEYLDKIKGGWTDVDVIITMPSVMGKLGPLGRVLGPRGLMPNPKTGTVTMDIAKAVSDVKAGKIDFKVDKTGIVHAAVGKASFDAEKIAGNARELLTTLVKLKPQAAKGVYIKSIYMTTTMSPSVAIDTKRFTEQ</sequence>
<dbReference type="InterPro" id="IPR002143">
    <property type="entry name" value="Ribosomal_uL1"/>
</dbReference>
<gene>
    <name evidence="10 12" type="primary">rplA</name>
    <name evidence="12" type="ORF">ML462_09830</name>
</gene>
<dbReference type="GO" id="GO:0006412">
    <property type="term" value="P:translation"/>
    <property type="evidence" value="ECO:0007669"/>
    <property type="project" value="UniProtKB-UniRule"/>
</dbReference>
<evidence type="ECO:0000256" key="1">
    <source>
        <dbReference type="ARBA" id="ARBA00010531"/>
    </source>
</evidence>
<evidence type="ECO:0000313" key="13">
    <source>
        <dbReference type="Proteomes" id="UP001139226"/>
    </source>
</evidence>
<dbReference type="CDD" id="cd00403">
    <property type="entry name" value="Ribosomal_L1"/>
    <property type="match status" value="1"/>
</dbReference>
<keyword evidence="7 10" id="KW-0689">Ribosomal protein</keyword>